<dbReference type="AlphaFoldDB" id="A0A5J4S456"/>
<dbReference type="Pfam" id="PF12728">
    <property type="entry name" value="HTH_17"/>
    <property type="match status" value="1"/>
</dbReference>
<dbReference type="PANTHER" id="PTHR34585">
    <property type="match status" value="1"/>
</dbReference>
<protein>
    <recommendedName>
        <fullName evidence="1">Helix-turn-helix domain-containing protein</fullName>
    </recommendedName>
</protein>
<comment type="caution">
    <text evidence="2">The sequence shown here is derived from an EMBL/GenBank/DDBJ whole genome shotgun (WGS) entry which is preliminary data.</text>
</comment>
<evidence type="ECO:0000313" key="2">
    <source>
        <dbReference type="EMBL" id="KAA6340502.1"/>
    </source>
</evidence>
<dbReference type="EMBL" id="SNRY01000456">
    <property type="protein sequence ID" value="KAA6340502.1"/>
    <property type="molecule type" value="Genomic_DNA"/>
</dbReference>
<accession>A0A5J4S456</accession>
<dbReference type="PANTHER" id="PTHR34585:SF22">
    <property type="entry name" value="HELIX-TURN-HELIX DOMAIN-CONTAINING PROTEIN"/>
    <property type="match status" value="1"/>
</dbReference>
<evidence type="ECO:0000259" key="1">
    <source>
        <dbReference type="Pfam" id="PF12728"/>
    </source>
</evidence>
<dbReference type="SUPFAM" id="SSF46955">
    <property type="entry name" value="Putative DNA-binding domain"/>
    <property type="match status" value="1"/>
</dbReference>
<sequence>MEFIIMDEALFDLLLEKLNRLVNEASKIRNGKDTILEKWLDNQEVCEIIGISKRTLQTLRDTSKIAFTMIEHKIYYRPKDVETFINNHIKKMTAQ</sequence>
<feature type="domain" description="Helix-turn-helix" evidence="1">
    <location>
        <begin position="39"/>
        <end position="87"/>
    </location>
</feature>
<dbReference type="InterPro" id="IPR041657">
    <property type="entry name" value="HTH_17"/>
</dbReference>
<gene>
    <name evidence="2" type="ORF">EZS27_011647</name>
</gene>
<organism evidence="2">
    <name type="scientific">termite gut metagenome</name>
    <dbReference type="NCBI Taxonomy" id="433724"/>
    <lineage>
        <taxon>unclassified sequences</taxon>
        <taxon>metagenomes</taxon>
        <taxon>organismal metagenomes</taxon>
    </lineage>
</organism>
<name>A0A5J4S456_9ZZZZ</name>
<dbReference type="InterPro" id="IPR009061">
    <property type="entry name" value="DNA-bd_dom_put_sf"/>
</dbReference>
<reference evidence="2" key="1">
    <citation type="submission" date="2019-03" db="EMBL/GenBank/DDBJ databases">
        <title>Single cell metagenomics reveals metabolic interactions within the superorganism composed of flagellate Streblomastix strix and complex community of Bacteroidetes bacteria on its surface.</title>
        <authorList>
            <person name="Treitli S.C."/>
            <person name="Kolisko M."/>
            <person name="Husnik F."/>
            <person name="Keeling P."/>
            <person name="Hampl V."/>
        </authorList>
    </citation>
    <scope>NUCLEOTIDE SEQUENCE</scope>
    <source>
        <strain evidence="2">STM</strain>
    </source>
</reference>
<proteinExistence type="predicted"/>